<feature type="domain" description="Glycosyltransferase 2-like" evidence="4">
    <location>
        <begin position="696"/>
        <end position="869"/>
    </location>
</feature>
<comment type="similarity">
    <text evidence="1">Belongs to the glycosyltransferase 2 family.</text>
</comment>
<dbReference type="SUPFAM" id="SSF53756">
    <property type="entry name" value="UDP-Glycosyltransferase/glycogen phosphorylase"/>
    <property type="match status" value="1"/>
</dbReference>
<evidence type="ECO:0000313" key="7">
    <source>
        <dbReference type="Proteomes" id="UP000202922"/>
    </source>
</evidence>
<sequence>MAKLNISKLKKKMVEVREYRSLKRHFDYGFYREKYPDLQGLKDSQLLTHYCVFGWKEMRDPSASFSTSGYIQANPDVALARVNPFLHYINFGKEEGREGLPLTQKHLDLENLAPHFDASYYRENSPDIAGYNDQQLLEHFYQYGWKEGRDPNANFSVAYYLRQNPDVREAKVNPLLHYVTGGESEQRPVAAPAPRRWTQLNDDQMALIAKDFDADFYRQSGDVPQGNDRELLEHYLREGWEEGRDPNRTFSTGYYLDTYRDIQGVCPFIHYVLHGRKEGRRTNESLPIHLERRDDAVFVPEHLNTIQKRPASDAIPPVVPTSVNPKCLDIHWVIPDFSKGSGGHMTIFRTVRFLESFGHRCTIWIENPVFHKTGDEAYQNIVKFFQCVEAEVRFVDDGFFETSGDVVIATGWSTAYLVNVAQGFAGKYYFVQDHEPEFYPTGAESLLARKTYDFDFACICASPWLEQKMHDTYGRWSRSFYLGYDHNVYKNIRDLPSTERKLTLENGRKKIAVYAREHTTRRAVHLALMALKILAEQRDDFEVHFFGQDDLPFDATTFESFQHGVKTMEELSTLYNECDLGVCFSATNYSLVPQEMMACGLPLIELDVESTNAIFPEGIVTLAGPDPQDIAAKIGQLLDDEAAAAAQQEKALDWVKDFVWESAARNVETAIVDYLEQQQTEFADTEVDTTSILLDVVIPTYNGMGELEPVIDALRNQRIRDRIKIHCVDSSSSDGTTEWLKEQSDISLTVIDQKDFQHGRTRNFGASLGTAPFIAFLTQDAIPAHEDWATDIVKMLRHYPDAAGIFGRHLPYPDHPLFVRQEIENHFKNMEQFPLALSRDTDPEKWGSGDRGWRQLLHFYSDNNSAMRRTIWENIPYAEVDYGEDQVWARDIVEAGYTKLYAPTATVYHSHDFTPEQTYKRCKIEGAFFFEHFGYELGEGTDEQLATRIEMEQKSVQQWANRYHISAEEIAMRQANVAEKYRGWKDGRLQAQSADA</sequence>
<dbReference type="Pfam" id="PF22772">
    <property type="entry name" value="WsaF_C"/>
    <property type="match status" value="1"/>
</dbReference>
<feature type="domain" description="WsaF C-terminal" evidence="5">
    <location>
        <begin position="509"/>
        <end position="634"/>
    </location>
</feature>
<evidence type="ECO:0000313" key="6">
    <source>
        <dbReference type="EMBL" id="SMX45896.1"/>
    </source>
</evidence>
<dbReference type="CDD" id="cd00761">
    <property type="entry name" value="Glyco_tranf_GTA_type"/>
    <property type="match status" value="1"/>
</dbReference>
<dbReference type="Gene3D" id="3.90.550.10">
    <property type="entry name" value="Spore Coat Polysaccharide Biosynthesis Protein SpsA, Chain A"/>
    <property type="match status" value="1"/>
</dbReference>
<dbReference type="EMBL" id="FXYE01000002">
    <property type="protein sequence ID" value="SMX45896.1"/>
    <property type="molecule type" value="Genomic_DNA"/>
</dbReference>
<dbReference type="SUPFAM" id="SSF53448">
    <property type="entry name" value="Nucleotide-diphospho-sugar transferases"/>
    <property type="match status" value="1"/>
</dbReference>
<evidence type="ECO:0000256" key="2">
    <source>
        <dbReference type="ARBA" id="ARBA00022676"/>
    </source>
</evidence>
<evidence type="ECO:0000259" key="5">
    <source>
        <dbReference type="Pfam" id="PF22772"/>
    </source>
</evidence>
<evidence type="ECO:0000256" key="1">
    <source>
        <dbReference type="ARBA" id="ARBA00006739"/>
    </source>
</evidence>
<dbReference type="RefSeq" id="WP_093968000.1">
    <property type="nucleotide sequence ID" value="NZ_FXYE01000002.1"/>
</dbReference>
<keyword evidence="7" id="KW-1185">Reference proteome</keyword>
<evidence type="ECO:0000259" key="4">
    <source>
        <dbReference type="Pfam" id="PF00535"/>
    </source>
</evidence>
<accession>A0A238KV27</accession>
<proteinExistence type="inferred from homology"/>
<dbReference type="PANTHER" id="PTHR43179:SF12">
    <property type="entry name" value="GALACTOFURANOSYLTRANSFERASE GLFT2"/>
    <property type="match status" value="1"/>
</dbReference>
<dbReference type="Proteomes" id="UP000202922">
    <property type="component" value="Unassembled WGS sequence"/>
</dbReference>
<protein>
    <submittedName>
        <fullName evidence="6">Glycosyl transferase family 2</fullName>
    </submittedName>
</protein>
<dbReference type="AlphaFoldDB" id="A0A238KV27"/>
<dbReference type="InterPro" id="IPR029044">
    <property type="entry name" value="Nucleotide-diphossugar_trans"/>
</dbReference>
<keyword evidence="3 6" id="KW-0808">Transferase</keyword>
<dbReference type="Gene3D" id="3.40.50.2000">
    <property type="entry name" value="Glycogen Phosphorylase B"/>
    <property type="match status" value="1"/>
</dbReference>
<dbReference type="GO" id="GO:0030247">
    <property type="term" value="F:polysaccharide binding"/>
    <property type="evidence" value="ECO:0007669"/>
    <property type="project" value="InterPro"/>
</dbReference>
<name>A0A238KV27_9RHOB</name>
<keyword evidence="2" id="KW-0328">Glycosyltransferase</keyword>
<dbReference type="InterPro" id="IPR001173">
    <property type="entry name" value="Glyco_trans_2-like"/>
</dbReference>
<dbReference type="GO" id="GO:0016757">
    <property type="term" value="F:glycosyltransferase activity"/>
    <property type="evidence" value="ECO:0007669"/>
    <property type="project" value="UniProtKB-KW"/>
</dbReference>
<dbReference type="OrthoDB" id="7527830at2"/>
<reference evidence="7" key="1">
    <citation type="submission" date="2017-05" db="EMBL/GenBank/DDBJ databases">
        <authorList>
            <person name="Rodrigo-Torres L."/>
            <person name="Arahal R. D."/>
            <person name="Lucena T."/>
        </authorList>
    </citation>
    <scope>NUCLEOTIDE SEQUENCE [LARGE SCALE GENOMIC DNA]</scope>
    <source>
        <strain evidence="7">CECT 8621</strain>
    </source>
</reference>
<dbReference type="PANTHER" id="PTHR43179">
    <property type="entry name" value="RHAMNOSYLTRANSFERASE WBBL"/>
    <property type="match status" value="1"/>
</dbReference>
<dbReference type="Pfam" id="PF00535">
    <property type="entry name" value="Glycos_transf_2"/>
    <property type="match status" value="1"/>
</dbReference>
<gene>
    <name evidence="6" type="ORF">COL8621_02918</name>
</gene>
<dbReference type="Gene3D" id="3.40.50.11090">
    <property type="match status" value="1"/>
</dbReference>
<organism evidence="6 7">
    <name type="scientific">Actibacterium lipolyticum</name>
    <dbReference type="NCBI Taxonomy" id="1524263"/>
    <lineage>
        <taxon>Bacteria</taxon>
        <taxon>Pseudomonadati</taxon>
        <taxon>Pseudomonadota</taxon>
        <taxon>Alphaproteobacteria</taxon>
        <taxon>Rhodobacterales</taxon>
        <taxon>Roseobacteraceae</taxon>
        <taxon>Actibacterium</taxon>
    </lineage>
</organism>
<evidence type="ECO:0000256" key="3">
    <source>
        <dbReference type="ARBA" id="ARBA00022679"/>
    </source>
</evidence>
<dbReference type="InterPro" id="IPR055050">
    <property type="entry name" value="WsaF_C"/>
</dbReference>